<accession>A0A371IZ56</accession>
<dbReference type="EMBL" id="NOJY02000049">
    <property type="protein sequence ID" value="RDY25759.1"/>
    <property type="molecule type" value="Genomic_DNA"/>
</dbReference>
<dbReference type="Proteomes" id="UP000215694">
    <property type="component" value="Unassembled WGS sequence"/>
</dbReference>
<dbReference type="PANTHER" id="PTHR43415">
    <property type="entry name" value="SPERMIDINE N(1)-ACETYLTRANSFERASE"/>
    <property type="match status" value="1"/>
</dbReference>
<dbReference type="Pfam" id="PF00583">
    <property type="entry name" value="Acetyltransf_1"/>
    <property type="match status" value="1"/>
</dbReference>
<gene>
    <name evidence="2" type="ORF">CHL78_016620</name>
</gene>
<comment type="caution">
    <text evidence="2">The sequence shown here is derived from an EMBL/GenBank/DDBJ whole genome shotgun (WGS) entry which is preliminary data.</text>
</comment>
<dbReference type="InterPro" id="IPR000182">
    <property type="entry name" value="GNAT_dom"/>
</dbReference>
<keyword evidence="2" id="KW-0808">Transferase</keyword>
<dbReference type="RefSeq" id="WP_094369358.1">
    <property type="nucleotide sequence ID" value="NZ_NOJY02000049.1"/>
</dbReference>
<protein>
    <submittedName>
        <fullName evidence="2">N-acetyltransferase</fullName>
    </submittedName>
</protein>
<dbReference type="GO" id="GO:0016747">
    <property type="term" value="F:acyltransferase activity, transferring groups other than amino-acyl groups"/>
    <property type="evidence" value="ECO:0007669"/>
    <property type="project" value="InterPro"/>
</dbReference>
<evidence type="ECO:0000313" key="3">
    <source>
        <dbReference type="Proteomes" id="UP000215694"/>
    </source>
</evidence>
<sequence>MHKVTLKNGTEVTIRKAIKEDARPVVAYLNHIGGESDFLSFGKNEFALSVEDEEKYIENLDKSYNSAMFIAIIENNIVGIVSISSNNKSRTKHVGTLGISLLQKYWGIGLGSELMSFIINWSESNKITKKISLLVNDENTRGKALYKKYGFVEEGFLKNDVYLNGSYHDTIIMGLIL</sequence>
<dbReference type="PANTHER" id="PTHR43415:SF3">
    <property type="entry name" value="GNAT-FAMILY ACETYLTRANSFERASE"/>
    <property type="match status" value="1"/>
</dbReference>
<dbReference type="SUPFAM" id="SSF55729">
    <property type="entry name" value="Acyl-CoA N-acyltransferases (Nat)"/>
    <property type="match status" value="1"/>
</dbReference>
<evidence type="ECO:0000313" key="2">
    <source>
        <dbReference type="EMBL" id="RDY25759.1"/>
    </source>
</evidence>
<evidence type="ECO:0000259" key="1">
    <source>
        <dbReference type="PROSITE" id="PS51186"/>
    </source>
</evidence>
<dbReference type="AlphaFoldDB" id="A0A371IZ56"/>
<reference evidence="2 3" key="1">
    <citation type="journal article" date="2017" name="Genome Announc.">
        <title>Draft Genome Sequence of Romboutsia weinsteinii sp. nov. Strain CCRI-19649(T) Isolated from Surface Water.</title>
        <authorList>
            <person name="Maheux A.F."/>
            <person name="Boudreau D.K."/>
            <person name="Berube E."/>
            <person name="Boissinot M."/>
            <person name="Cantin P."/>
            <person name="Raymond F."/>
            <person name="Corbeil J."/>
            <person name="Omar R.F."/>
            <person name="Bergeron M.G."/>
        </authorList>
    </citation>
    <scope>NUCLEOTIDE SEQUENCE [LARGE SCALE GENOMIC DNA]</scope>
    <source>
        <strain evidence="2 3">CCRI-19649</strain>
    </source>
</reference>
<organism evidence="2 3">
    <name type="scientific">Romboutsia weinsteinii</name>
    <dbReference type="NCBI Taxonomy" id="2020949"/>
    <lineage>
        <taxon>Bacteria</taxon>
        <taxon>Bacillati</taxon>
        <taxon>Bacillota</taxon>
        <taxon>Clostridia</taxon>
        <taxon>Peptostreptococcales</taxon>
        <taxon>Peptostreptococcaceae</taxon>
        <taxon>Romboutsia</taxon>
    </lineage>
</organism>
<proteinExistence type="predicted"/>
<dbReference type="InterPro" id="IPR016181">
    <property type="entry name" value="Acyl_CoA_acyltransferase"/>
</dbReference>
<dbReference type="Gene3D" id="3.40.630.30">
    <property type="match status" value="1"/>
</dbReference>
<feature type="domain" description="N-acetyltransferase" evidence="1">
    <location>
        <begin position="12"/>
        <end position="177"/>
    </location>
</feature>
<dbReference type="PROSITE" id="PS51186">
    <property type="entry name" value="GNAT"/>
    <property type="match status" value="1"/>
</dbReference>
<name>A0A371IZ56_9FIRM</name>
<dbReference type="OrthoDB" id="948250at2"/>
<dbReference type="CDD" id="cd04301">
    <property type="entry name" value="NAT_SF"/>
    <property type="match status" value="1"/>
</dbReference>
<keyword evidence="3" id="KW-1185">Reference proteome</keyword>